<comment type="caution">
    <text evidence="3">The sequence shown here is derived from an EMBL/GenBank/DDBJ whole genome shotgun (WGS) entry which is preliminary data.</text>
</comment>
<feature type="domain" description="PhoD-like phosphatase metallophosphatase" evidence="1">
    <location>
        <begin position="167"/>
        <end position="491"/>
    </location>
</feature>
<dbReference type="SUPFAM" id="SSF56300">
    <property type="entry name" value="Metallo-dependent phosphatases"/>
    <property type="match status" value="1"/>
</dbReference>
<dbReference type="PANTHER" id="PTHR43606:SF2">
    <property type="entry name" value="ALKALINE PHOSPHATASE FAMILY PROTEIN (AFU_ORTHOLOGUE AFUA_5G03860)"/>
    <property type="match status" value="1"/>
</dbReference>
<feature type="domain" description="Phospholipase D N-terminal" evidence="2">
    <location>
        <begin position="56"/>
        <end position="154"/>
    </location>
</feature>
<name>A0A2T8F715_9ACTN</name>
<evidence type="ECO:0000259" key="1">
    <source>
        <dbReference type="Pfam" id="PF09423"/>
    </source>
</evidence>
<evidence type="ECO:0000313" key="4">
    <source>
        <dbReference type="Proteomes" id="UP000246018"/>
    </source>
</evidence>
<dbReference type="AlphaFoldDB" id="A0A2T8F715"/>
<dbReference type="Pfam" id="PF09423">
    <property type="entry name" value="PhoD"/>
    <property type="match status" value="1"/>
</dbReference>
<dbReference type="Pfam" id="PF16655">
    <property type="entry name" value="PhoD_N"/>
    <property type="match status" value="1"/>
</dbReference>
<gene>
    <name evidence="3" type="ORF">DDE18_15880</name>
</gene>
<dbReference type="OrthoDB" id="327733at2"/>
<evidence type="ECO:0000313" key="3">
    <source>
        <dbReference type="EMBL" id="PVG81495.1"/>
    </source>
</evidence>
<dbReference type="PROSITE" id="PS51318">
    <property type="entry name" value="TAT"/>
    <property type="match status" value="1"/>
</dbReference>
<dbReference type="InterPro" id="IPR038607">
    <property type="entry name" value="PhoD-like_sf"/>
</dbReference>
<evidence type="ECO:0000259" key="2">
    <source>
        <dbReference type="Pfam" id="PF16655"/>
    </source>
</evidence>
<dbReference type="RefSeq" id="WP_116573263.1">
    <property type="nucleotide sequence ID" value="NZ_QDGZ01000007.1"/>
</dbReference>
<keyword evidence="4" id="KW-1185">Reference proteome</keyword>
<dbReference type="Proteomes" id="UP000246018">
    <property type="component" value="Unassembled WGS sequence"/>
</dbReference>
<dbReference type="CDD" id="cd07389">
    <property type="entry name" value="MPP_PhoD"/>
    <property type="match status" value="1"/>
</dbReference>
<dbReference type="NCBIfam" id="TIGR01409">
    <property type="entry name" value="TAT_signal_seq"/>
    <property type="match status" value="1"/>
</dbReference>
<accession>A0A2T8F715</accession>
<protein>
    <submittedName>
        <fullName evidence="3">Alkaline phosphatase</fullName>
    </submittedName>
</protein>
<dbReference type="EMBL" id="QDGZ01000007">
    <property type="protein sequence ID" value="PVG81495.1"/>
    <property type="molecule type" value="Genomic_DNA"/>
</dbReference>
<dbReference type="Gene3D" id="3.60.21.70">
    <property type="entry name" value="PhoD-like phosphatase"/>
    <property type="match status" value="1"/>
</dbReference>
<organism evidence="3 4">
    <name type="scientific">Nocardioides gansuensis</name>
    <dbReference type="NCBI Taxonomy" id="2138300"/>
    <lineage>
        <taxon>Bacteria</taxon>
        <taxon>Bacillati</taxon>
        <taxon>Actinomycetota</taxon>
        <taxon>Actinomycetes</taxon>
        <taxon>Propionibacteriales</taxon>
        <taxon>Nocardioidaceae</taxon>
        <taxon>Nocardioides</taxon>
    </lineage>
</organism>
<dbReference type="InterPro" id="IPR018946">
    <property type="entry name" value="PhoD-like_MPP"/>
</dbReference>
<dbReference type="InterPro" id="IPR019546">
    <property type="entry name" value="TAT_signal_bac_arc"/>
</dbReference>
<dbReference type="Gene3D" id="2.60.40.380">
    <property type="entry name" value="Purple acid phosphatase-like, N-terminal"/>
    <property type="match status" value="1"/>
</dbReference>
<dbReference type="InterPro" id="IPR032093">
    <property type="entry name" value="PhoD_N"/>
</dbReference>
<dbReference type="InterPro" id="IPR029052">
    <property type="entry name" value="Metallo-depent_PP-like"/>
</dbReference>
<dbReference type="InterPro" id="IPR006311">
    <property type="entry name" value="TAT_signal"/>
</dbReference>
<proteinExistence type="predicted"/>
<reference evidence="3 4" key="1">
    <citation type="submission" date="2018-04" db="EMBL/GenBank/DDBJ databases">
        <title>Genome of Nocardioides gansuensis WSJ-1.</title>
        <authorList>
            <person name="Wu S."/>
            <person name="Wang G."/>
        </authorList>
    </citation>
    <scope>NUCLEOTIDE SEQUENCE [LARGE SCALE GENOMIC DNA]</scope>
    <source>
        <strain evidence="3 4">WSJ-1</strain>
    </source>
</reference>
<sequence>MAVQPSPPPSLSRPLSRRGFLAFAGAGGAAAAAALYGYSAAPAWASPRFPSDPFTLGVASGDPTPDGFVLWTRLAPEPLARDGLGGMPGVQVPVTWQVATDPEIRTVVKAGTAKATPELGHSVHPEVSGLQPSRDYWYRFRVGDVLSPIGHTRTAPATGSTPAHLAFALASCQSLPASRRYAAYRAMLSDDLDLVVHVGDYTYERRTDETLADFRTNHARHKLSPDLQAAHAAFPFVVTFDDHEIENNWADDISQPDNEPSNEPSRFLQLRANAFQAYYEHLPLRLAQRPQGPDMLLHRRLDYGTLASFHVLDTRQYRSDQLTEAFPGGPQHPGVNDPTRSLMGDEQERWLFGNLERSTARWNLIAQQTIMAQIDYDGGPGVSVNHDQWDGYAVSRNRFLSFIDQARPANPVVLTGDWHSAWVNDLRLDFSRPETPVLATEFVGTSISSGCGWAAAVKAAQPNNAHVKYLNPDLRGYTRITATPDTLRADYRVVPSAADLSGTATIDSSWAVEAGRPGAVPV</sequence>
<dbReference type="InterPro" id="IPR052900">
    <property type="entry name" value="Phospholipid_Metab_Enz"/>
</dbReference>
<dbReference type="PANTHER" id="PTHR43606">
    <property type="entry name" value="PHOSPHATASE, PUTATIVE (AFU_ORTHOLOGUE AFUA_6G08710)-RELATED"/>
    <property type="match status" value="1"/>
</dbReference>